<feature type="non-terminal residue" evidence="1">
    <location>
        <position position="1"/>
    </location>
</feature>
<sequence length="52" mass="5841">FFYGPVFASVGAAPIGTAPQLLKVLYSRPKHLYTLRTHPSLARVLRRFTVLL</sequence>
<accession>A0AB73IKQ4</accession>
<protein>
    <submittedName>
        <fullName evidence="1">Uncharacterized protein</fullName>
    </submittedName>
</protein>
<dbReference type="EMBL" id="JAURTK010000005">
    <property type="protein sequence ID" value="MDP9648707.1"/>
    <property type="molecule type" value="Genomic_DNA"/>
</dbReference>
<gene>
    <name evidence="1" type="ORF">J2793_004173</name>
</gene>
<evidence type="ECO:0000313" key="1">
    <source>
        <dbReference type="EMBL" id="MDP9648707.1"/>
    </source>
</evidence>
<reference evidence="1" key="1">
    <citation type="submission" date="2023-07" db="EMBL/GenBank/DDBJ databases">
        <title>Sorghum-associated microbial communities from plants grown in Nebraska, USA.</title>
        <authorList>
            <person name="Schachtman D."/>
        </authorList>
    </citation>
    <scope>NUCLEOTIDE SEQUENCE</scope>
    <source>
        <strain evidence="1">DS1061</strain>
    </source>
</reference>
<dbReference type="Proteomes" id="UP001229486">
    <property type="component" value="Unassembled WGS sequence"/>
</dbReference>
<name>A0AB73IKQ4_9BURK</name>
<dbReference type="AlphaFoldDB" id="A0AB73IKQ4"/>
<organism evidence="1 2">
    <name type="scientific">Paraburkholderia caledonica</name>
    <dbReference type="NCBI Taxonomy" id="134536"/>
    <lineage>
        <taxon>Bacteria</taxon>
        <taxon>Pseudomonadati</taxon>
        <taxon>Pseudomonadota</taxon>
        <taxon>Betaproteobacteria</taxon>
        <taxon>Burkholderiales</taxon>
        <taxon>Burkholderiaceae</taxon>
        <taxon>Paraburkholderia</taxon>
    </lineage>
</organism>
<comment type="caution">
    <text evidence="1">The sequence shown here is derived from an EMBL/GenBank/DDBJ whole genome shotgun (WGS) entry which is preliminary data.</text>
</comment>
<evidence type="ECO:0000313" key="2">
    <source>
        <dbReference type="Proteomes" id="UP001229486"/>
    </source>
</evidence>
<proteinExistence type="predicted"/>